<dbReference type="EMBL" id="WUEP01000007">
    <property type="protein sequence ID" value="NEH91757.1"/>
    <property type="molecule type" value="Genomic_DNA"/>
</dbReference>
<comment type="caution">
    <text evidence="2">The sequence shown here is derived from an EMBL/GenBank/DDBJ whole genome shotgun (WGS) entry which is preliminary data.</text>
</comment>
<name>A0A6N9ZE32_9HYPH</name>
<keyword evidence="1" id="KW-1133">Transmembrane helix</keyword>
<dbReference type="RefSeq" id="WP_163877764.1">
    <property type="nucleotide sequence ID" value="NZ_WUEP01000007.1"/>
</dbReference>
<sequence length="180" mass="19221">MHSLWAWLEGLTGAAPVVVGSAVGSFLGLISLLVGALVNAKLNRSRDDYLLQQKIKGIAAALAAEISILRKSLLANNETIKDTNDGVFLVADPSMIMKIFPKLMSELYLLDEKAIIAVSELHSVLDQYVDSLSLLGAKSSPLAQKGRIVVEFPGAKSPQLQMLNNSIISFCDGAQTALAK</sequence>
<protein>
    <submittedName>
        <fullName evidence="2">Uncharacterized protein</fullName>
    </submittedName>
</protein>
<evidence type="ECO:0000313" key="2">
    <source>
        <dbReference type="EMBL" id="NEH91757.1"/>
    </source>
</evidence>
<evidence type="ECO:0000313" key="3">
    <source>
        <dbReference type="Proteomes" id="UP000468864"/>
    </source>
</evidence>
<evidence type="ECO:0000256" key="1">
    <source>
        <dbReference type="SAM" id="Phobius"/>
    </source>
</evidence>
<reference evidence="2 3" key="1">
    <citation type="submission" date="2019-12" db="EMBL/GenBank/DDBJ databases">
        <title>Rhizobium genotypes associated with high levels of biological nitrogen fixation by grain legumes in a temperate-maritime cropping system.</title>
        <authorList>
            <person name="Maluk M."/>
            <person name="Francesc Ferrando Molina F."/>
            <person name="Lopez Del Egido L."/>
            <person name="Lafos M."/>
            <person name="Langarica-Fuentes A."/>
            <person name="Gebre Yohannes G."/>
            <person name="Young M.W."/>
            <person name="Martin P."/>
            <person name="Gantlett R."/>
            <person name="Kenicer G."/>
            <person name="Hawes C."/>
            <person name="Begg G.S."/>
            <person name="Quilliam R.S."/>
            <person name="Squire G.R."/>
            <person name="Poole P.S."/>
            <person name="Young P.W."/>
            <person name="Iannetta P.M."/>
            <person name="James E.K."/>
        </authorList>
    </citation>
    <scope>NUCLEOTIDE SEQUENCE [LARGE SCALE GENOMIC DNA]</scope>
    <source>
        <strain evidence="2 3">JHI2449</strain>
    </source>
</reference>
<organism evidence="2 3">
    <name type="scientific">Rhizobium laguerreae</name>
    <dbReference type="NCBI Taxonomy" id="1076926"/>
    <lineage>
        <taxon>Bacteria</taxon>
        <taxon>Pseudomonadati</taxon>
        <taxon>Pseudomonadota</taxon>
        <taxon>Alphaproteobacteria</taxon>
        <taxon>Hyphomicrobiales</taxon>
        <taxon>Rhizobiaceae</taxon>
        <taxon>Rhizobium/Agrobacterium group</taxon>
        <taxon>Rhizobium</taxon>
    </lineage>
</organism>
<dbReference type="Proteomes" id="UP000468864">
    <property type="component" value="Unassembled WGS sequence"/>
</dbReference>
<feature type="transmembrane region" description="Helical" evidence="1">
    <location>
        <begin position="14"/>
        <end position="38"/>
    </location>
</feature>
<accession>A0A6N9ZE32</accession>
<gene>
    <name evidence="2" type="ORF">GR206_12030</name>
</gene>
<dbReference type="AlphaFoldDB" id="A0A6N9ZE32"/>
<keyword evidence="1" id="KW-0812">Transmembrane</keyword>
<keyword evidence="1" id="KW-0472">Membrane</keyword>
<proteinExistence type="predicted"/>